<evidence type="ECO:0000313" key="16">
    <source>
        <dbReference type="EMBL" id="AGB95580.1"/>
    </source>
</evidence>
<reference evidence="13" key="2">
    <citation type="submission" date="2001-08" db="EMBL/GenBank/DDBJ databases">
        <authorList>
            <person name="Stapleton M."/>
            <person name="Brokstein P."/>
            <person name="Hong L."/>
            <person name="Agbayani A."/>
            <person name="Carlson J."/>
            <person name="Champe M."/>
            <person name="Chavez C."/>
            <person name="Dorsett V."/>
            <person name="Farfan D."/>
            <person name="Frise E."/>
            <person name="George R."/>
            <person name="Gonzalez M."/>
            <person name="Guarin H."/>
            <person name="Li P."/>
            <person name="Liao G."/>
            <person name="Miranda A."/>
            <person name="Mungall C.J."/>
            <person name="Nunoo J."/>
            <person name="Pacleb J."/>
            <person name="Paragas V."/>
            <person name="Park S."/>
            <person name="Phouanenavong S."/>
            <person name="Wan K."/>
            <person name="Yu C."/>
            <person name="Lewis S.E."/>
            <person name="Rubin G.M."/>
            <person name="Celniker S."/>
        </authorList>
    </citation>
    <scope>NUCLEOTIDE SEQUENCE</scope>
    <source>
        <strain evidence="13">Berkeley</strain>
    </source>
</reference>
<feature type="compositionally biased region" description="Acidic residues" evidence="9">
    <location>
        <begin position="282"/>
        <end position="294"/>
    </location>
</feature>
<proteinExistence type="evidence at transcript level"/>
<evidence type="ECO:0000313" key="17">
    <source>
        <dbReference type="FlyBase" id="FBgn0031091"/>
    </source>
</evidence>
<dbReference type="EMBL" id="AE014298">
    <property type="protein sequence ID" value="AGB95579.1"/>
    <property type="molecule type" value="Genomic_DNA"/>
</dbReference>
<reference evidence="12 18" key="10">
    <citation type="journal article" date="2007" name="Science">
        <title>Sequence finishing and mapping of Drosophila melanogaster heterochromatin.</title>
        <authorList>
            <person name="Hoskins R.A."/>
            <person name="Carlson J.W."/>
            <person name="Kennedy C."/>
            <person name="Acevedo D."/>
            <person name="Evans-Holm M."/>
            <person name="Frise E."/>
            <person name="Wan K.H."/>
            <person name="Park S."/>
            <person name="Mendez-Lago M."/>
            <person name="Rossi F."/>
            <person name="Villasante A."/>
            <person name="Dimitri P."/>
            <person name="Karpen G.H."/>
            <person name="Celniker S.E."/>
        </authorList>
    </citation>
    <scope>NUCLEOTIDE SEQUENCE [LARGE SCALE GENOMIC DNA]</scope>
    <source>
        <strain evidence="18">Berkeley</strain>
    </source>
</reference>
<dbReference type="VEuPathDB" id="VectorBase:FBgn0031091"/>
<evidence type="ECO:0000256" key="4">
    <source>
        <dbReference type="ARBA" id="ARBA00022723"/>
    </source>
</evidence>
<feature type="region of interest" description="Disordered" evidence="9">
    <location>
        <begin position="341"/>
        <end position="369"/>
    </location>
</feature>
<dbReference type="Bgee" id="FBgn0031091">
    <property type="expression patterns" value="Expressed in spermatogonium in testis and 26 other cell types or tissues"/>
</dbReference>
<evidence type="ECO:0000256" key="2">
    <source>
        <dbReference type="ARBA" id="ARBA00004906"/>
    </source>
</evidence>
<dbReference type="FlyBase" id="FBgn0031091">
    <property type="gene designation" value="Phf7"/>
</dbReference>
<evidence type="ECO:0000256" key="7">
    <source>
        <dbReference type="ARBA" id="ARBA00022833"/>
    </source>
</evidence>
<feature type="domain" description="PHD-type" evidence="11">
    <location>
        <begin position="2"/>
        <end position="117"/>
    </location>
</feature>
<dbReference type="HOGENOM" id="CLU_036020_0_0_1"/>
<evidence type="ECO:0000313" key="12">
    <source>
        <dbReference type="EMBL" id="AAF45372.2"/>
    </source>
</evidence>
<reference evidence="18" key="5">
    <citation type="journal article" date="2002" name="Genome Biol.">
        <title>The transposable elements of the Drosophila melanogaster euchromatin: a genomics perspective.</title>
        <authorList>
            <person name="Kaminker J.S."/>
            <person name="Bergman C.M."/>
            <person name="Kronmiller B."/>
            <person name="Carlson J."/>
            <person name="Svirskas R."/>
            <person name="Patel S."/>
            <person name="Frise E."/>
            <person name="Wheeler D.A."/>
            <person name="Lewis S.E."/>
            <person name="Rubin G.M."/>
            <person name="Ashburner M."/>
            <person name="Celniker S.E."/>
        </authorList>
    </citation>
    <scope>NUCLEOTIDE SEQUENCE [LARGE SCALE GENOMIC DNA]</scope>
    <source>
        <strain evidence="18">Berkeley</strain>
    </source>
</reference>
<dbReference type="KEGG" id="dme:Dmel_CG9576"/>
<reference evidence="12 18" key="7">
    <citation type="journal article" date="2005" name="PLoS Comput. Biol.">
        <title>Combined evidence annotation of transposable elements in genome sequences.</title>
        <authorList>
            <person name="Quesneville H."/>
            <person name="Bergman C.M."/>
            <person name="Andrieu O."/>
            <person name="Autard D."/>
            <person name="Nouaud D."/>
            <person name="Ashburner M."/>
            <person name="Anxolabehere D."/>
        </authorList>
    </citation>
    <scope>NUCLEOTIDE SEQUENCE [LARGE SCALE GENOMIC DNA]</scope>
    <source>
        <strain evidence="18">Berkeley</strain>
    </source>
</reference>
<dbReference type="PROSITE" id="PS50089">
    <property type="entry name" value="ZF_RING_2"/>
    <property type="match status" value="1"/>
</dbReference>
<keyword evidence="18" id="KW-1185">Reference proteome</keyword>
<dbReference type="PROSITE" id="PS51805">
    <property type="entry name" value="EPHD"/>
    <property type="match status" value="1"/>
</dbReference>
<evidence type="ECO:0000313" key="13">
    <source>
        <dbReference type="EMBL" id="AAK93394.1"/>
    </source>
</evidence>
<feature type="compositionally biased region" description="Low complexity" evidence="9">
    <location>
        <begin position="386"/>
        <end position="403"/>
    </location>
</feature>
<dbReference type="SMR" id="Q9W5W9"/>
<dbReference type="EMBL" id="AE014298">
    <property type="protein sequence ID" value="AAF45372.2"/>
    <property type="molecule type" value="Genomic_DNA"/>
</dbReference>
<evidence type="ECO:0000259" key="11">
    <source>
        <dbReference type="PROSITE" id="PS51805"/>
    </source>
</evidence>
<keyword evidence="4" id="KW-0479">Metal-binding</keyword>
<reference evidence="12 18" key="1">
    <citation type="journal article" date="2000" name="Science">
        <title>The genome sequence of Drosophila melanogaster.</title>
        <authorList>
            <person name="Adams M.D."/>
            <person name="Celniker S.E."/>
            <person name="Holt R.A."/>
            <person name="Evans C.A."/>
            <person name="Gocayne J.D."/>
            <person name="Amanatides P.G."/>
            <person name="Scherer S.E."/>
            <person name="Li P.W."/>
            <person name="Hoskins R.A."/>
            <person name="Galle R.F."/>
            <person name="George R.A."/>
            <person name="Lewis S.E."/>
            <person name="Richards S."/>
            <person name="Ashburner M."/>
            <person name="Henderson S.N."/>
            <person name="Sutton G.G."/>
            <person name="Wortman J.R."/>
            <person name="Yandell M.D."/>
            <person name="Zhang Q."/>
            <person name="Chen L.X."/>
            <person name="Brandon R.C."/>
            <person name="Rogers Y.H."/>
            <person name="Blazej R.G."/>
            <person name="Champe M."/>
            <person name="Pfeiffer B.D."/>
            <person name="Wan K.H."/>
            <person name="Doyle C."/>
            <person name="Baxter E.G."/>
            <person name="Helt G."/>
            <person name="Nelson C.R."/>
            <person name="Gabor G.L."/>
            <person name="Abril J.F."/>
            <person name="Agbayani A."/>
            <person name="An H.J."/>
            <person name="Andrews-Pfannkoch C."/>
            <person name="Baldwin D."/>
            <person name="Ballew R.M."/>
            <person name="Basu A."/>
            <person name="Baxendale J."/>
            <person name="Bayraktaroglu L."/>
            <person name="Beasley E.M."/>
            <person name="Beeson K.Y."/>
            <person name="Benos P.V."/>
            <person name="Berman B.P."/>
            <person name="Bhandari D."/>
            <person name="Bolshakov S."/>
            <person name="Borkova D."/>
            <person name="Botchan M.R."/>
            <person name="Bouck J."/>
            <person name="Brokstein P."/>
            <person name="Brottier P."/>
            <person name="Burtis K.C."/>
            <person name="Busam D.A."/>
            <person name="Butler H."/>
            <person name="Cadieu E."/>
            <person name="Center A."/>
            <person name="Chandra I."/>
            <person name="Cherry J.M."/>
            <person name="Cawley S."/>
            <person name="Dahlke C."/>
            <person name="Davenport L.B."/>
            <person name="Davies P."/>
            <person name="de Pablos B."/>
            <person name="Delcher A."/>
            <person name="Deng Z."/>
            <person name="Mays A.D."/>
            <person name="Dew I."/>
            <person name="Dietz S.M."/>
            <person name="Dodson K."/>
            <person name="Doup L.E."/>
            <person name="Downes M."/>
            <person name="Dugan-Rocha S."/>
            <person name="Dunkov B.C."/>
            <person name="Dunn P."/>
            <person name="Durbin K.J."/>
            <person name="Evangelista C.C."/>
            <person name="Ferraz C."/>
            <person name="Ferriera S."/>
            <person name="Fleischmann W."/>
            <person name="Fosler C."/>
            <person name="Gabrielian A.E."/>
            <person name="Garg N.S."/>
            <person name="Gelbart W.M."/>
            <person name="Glasser K."/>
            <person name="Glodek A."/>
            <person name="Gong F."/>
            <person name="Gorrell J.H."/>
            <person name="Gu Z."/>
            <person name="Guan P."/>
            <person name="Harris M."/>
            <person name="Harris N.L."/>
            <person name="Harvey D."/>
            <person name="Heiman T.J."/>
            <person name="Hernandez J.R."/>
            <person name="Houck J."/>
            <person name="Hostin D."/>
            <person name="Houston K.A."/>
            <person name="Howland T.J."/>
            <person name="Wei M.H."/>
            <person name="Ibegwam C."/>
            <person name="Jalali M."/>
            <person name="Kalush F."/>
            <person name="Karpen G.H."/>
            <person name="Ke Z."/>
            <person name="Kennison J.A."/>
            <person name="Ketchum K.A."/>
            <person name="Kimmel B.E."/>
            <person name="Kodira C.D."/>
            <person name="Kraft C."/>
            <person name="Kravitz S."/>
            <person name="Kulp D."/>
            <person name="Lai Z."/>
            <person name="Lasko P."/>
            <person name="Lei Y."/>
            <person name="Levitsky A.A."/>
            <person name="Li J."/>
            <person name="Li Z."/>
            <person name="Liang Y."/>
            <person name="Lin X."/>
            <person name="Liu X."/>
            <person name="Mattei B."/>
            <person name="McIntosh T.C."/>
            <person name="McLeod M.P."/>
            <person name="McPherson D."/>
            <person name="Merkulov G."/>
            <person name="Milshina N.V."/>
            <person name="Mobarry C."/>
            <person name="Morris J."/>
            <person name="Moshrefi A."/>
            <person name="Mount S.M."/>
            <person name="Moy M."/>
            <person name="Murphy B."/>
            <person name="Murphy L."/>
            <person name="Muzny D.M."/>
            <person name="Nelson D.L."/>
            <person name="Nelson D.R."/>
            <person name="Nelson K.A."/>
            <person name="Nixon K."/>
            <person name="Nusskern D.R."/>
            <person name="Pacleb J.M."/>
            <person name="Palazzolo M."/>
            <person name="Pittman G.S."/>
            <person name="Pan S."/>
            <person name="Pollard J."/>
            <person name="Puri V."/>
            <person name="Reese M.G."/>
            <person name="Reinert K."/>
            <person name="Remington K."/>
            <person name="Saunders R.D."/>
            <person name="Scheeler F."/>
            <person name="Shen H."/>
            <person name="Shue B.C."/>
            <person name="Siden-Kiamos I."/>
            <person name="Simpson M."/>
            <person name="Skupski M.P."/>
            <person name="Smith T."/>
            <person name="Spier E."/>
            <person name="Spradling A.C."/>
            <person name="Stapleton M."/>
            <person name="Strong R."/>
            <person name="Sun E."/>
            <person name="Svirskas R."/>
            <person name="Tector C."/>
            <person name="Turner R."/>
            <person name="Venter E."/>
            <person name="Wang A.H."/>
            <person name="Wang X."/>
            <person name="Wang Z.Y."/>
            <person name="Wassarman D.A."/>
            <person name="Weinstock G.M."/>
            <person name="Weissenbach J."/>
            <person name="Williams S.M."/>
            <person name="WoodageT"/>
            <person name="Worley K.C."/>
            <person name="Wu D."/>
            <person name="Yang S."/>
            <person name="Yao Q.A."/>
            <person name="Ye J."/>
            <person name="Yeh R.F."/>
            <person name="Zaveri J.S."/>
            <person name="Zhan M."/>
            <person name="Zhang G."/>
            <person name="Zhao Q."/>
            <person name="Zheng L."/>
            <person name="Zheng X.H."/>
            <person name="Zhong F.N."/>
            <person name="Zhong W."/>
            <person name="Zhou X."/>
            <person name="Zhu S."/>
            <person name="Zhu X."/>
            <person name="Smith H.O."/>
            <person name="Gibbs R.A."/>
            <person name="Myers E.W."/>
            <person name="Rubin G.M."/>
            <person name="Venter J.C."/>
        </authorList>
    </citation>
    <scope>NUCLEOTIDE SEQUENCE [LARGE SCALE GENOMIC DNA]</scope>
    <source>
        <strain evidence="18">Berkeley</strain>
    </source>
</reference>
<dbReference type="OMA" id="TYKSYCH"/>
<dbReference type="IntAct" id="Q9W5W9">
    <property type="interactions" value="8"/>
</dbReference>
<dbReference type="GO" id="GO:0008270">
    <property type="term" value="F:zinc ion binding"/>
    <property type="evidence" value="ECO:0007669"/>
    <property type="project" value="UniProtKB-KW"/>
</dbReference>
<dbReference type="InterPro" id="IPR051188">
    <property type="entry name" value="PHD-type_Zinc_Finger"/>
</dbReference>
<dbReference type="AGR" id="FB:FBgn0031091"/>
<name>Q9W5W9_DROME</name>
<feature type="domain" description="RING-type" evidence="10">
    <location>
        <begin position="132"/>
        <end position="184"/>
    </location>
</feature>
<dbReference type="InterPro" id="IPR001841">
    <property type="entry name" value="Znf_RING"/>
</dbReference>
<dbReference type="Pfam" id="PF13771">
    <property type="entry name" value="zf-HC5HC2H"/>
    <property type="match status" value="1"/>
</dbReference>
<keyword evidence="7" id="KW-0862">Zinc</keyword>
<reference evidence="18" key="3">
    <citation type="journal article" date="2002" name="Genome Biol.">
        <title>Finishing a whole-genome shotgun: release 3 of the Drosophila melanogaster euchromatic genome sequence.</title>
        <authorList>
            <person name="Celniker S.E."/>
            <person name="Wheeler D.A."/>
            <person name="Kronmiller B."/>
            <person name="Carlson J.W."/>
            <person name="Halpern A."/>
            <person name="Patel S."/>
            <person name="Adams M."/>
            <person name="Champe M."/>
            <person name="Dugan S.P."/>
            <person name="Frise E."/>
            <person name="Hodgson A."/>
            <person name="George R.A."/>
            <person name="Hoskins R.A."/>
            <person name="Laverty T."/>
            <person name="Muzny D.M."/>
            <person name="Nelson C.R."/>
            <person name="Pacleb J.M."/>
            <person name="Park S."/>
            <person name="Pfeiffer B.D."/>
            <person name="Richards S."/>
            <person name="Sodergren E.J."/>
            <person name="Svirskas R."/>
            <person name="Tabor P.E."/>
            <person name="Wan K."/>
            <person name="Stapleton M."/>
            <person name="Sutton G.G."/>
            <person name="Venter C."/>
            <person name="Weinstock G."/>
            <person name="Scherer S.E."/>
            <person name="Myers E.W."/>
            <person name="Gibbs R.A."/>
            <person name="Rubin G.M."/>
        </authorList>
    </citation>
    <scope>NUCLEOTIDE SEQUENCE [LARGE SCALE GENOMIC DNA]</scope>
    <source>
        <strain evidence="18">Berkeley</strain>
    </source>
</reference>
<comment type="pathway">
    <text evidence="2">Protein modification; protein ubiquitination.</text>
</comment>
<dbReference type="GO" id="GO:0001673">
    <property type="term" value="C:male germ cell nucleus"/>
    <property type="evidence" value="ECO:0000314"/>
    <property type="project" value="FlyBase"/>
</dbReference>
<feature type="region of interest" description="Disordered" evidence="9">
    <location>
        <begin position="280"/>
        <end position="319"/>
    </location>
</feature>
<evidence type="ECO:0000256" key="5">
    <source>
        <dbReference type="ARBA" id="ARBA00022771"/>
    </source>
</evidence>
<dbReference type="Proteomes" id="UP000000803">
    <property type="component" value="Chromosome X"/>
</dbReference>
<dbReference type="GlyGen" id="Q9W5W9">
    <property type="glycosylation" value="1 site"/>
</dbReference>
<dbReference type="CDD" id="cd15669">
    <property type="entry name" value="ePHD_PHF7_G2E3_like"/>
    <property type="match status" value="1"/>
</dbReference>
<dbReference type="PaxDb" id="7227-FBpp0305727"/>
<accession>Q960N0</accession>
<dbReference type="InterPro" id="IPR042013">
    <property type="entry name" value="PHF7/G2E3_ePHD"/>
</dbReference>
<dbReference type="InterPro" id="IPR034732">
    <property type="entry name" value="EPHD"/>
</dbReference>
<dbReference type="DNASU" id="33015"/>
<evidence type="ECO:0000313" key="15">
    <source>
        <dbReference type="EMBL" id="AGB95579.1"/>
    </source>
</evidence>
<evidence type="ECO:0000313" key="18">
    <source>
        <dbReference type="Proteomes" id="UP000000803"/>
    </source>
</evidence>
<evidence type="ECO:0000259" key="10">
    <source>
        <dbReference type="PROSITE" id="PS50089"/>
    </source>
</evidence>
<feature type="compositionally biased region" description="Polar residues" evidence="9">
    <location>
        <begin position="341"/>
        <end position="352"/>
    </location>
</feature>
<dbReference type="CTD" id="51533"/>
<dbReference type="InterPro" id="IPR013083">
    <property type="entry name" value="Znf_RING/FYVE/PHD"/>
</dbReference>
<dbReference type="OrthoDB" id="512616at2759"/>
<dbReference type="RefSeq" id="NP_001259740.1">
    <property type="nucleotide sequence ID" value="NM_001272811.1"/>
</dbReference>
<reference evidence="12 18" key="9">
    <citation type="journal article" date="2007" name="Science">
        <title>The Release 5.1 annotation of Drosophila melanogaster heterochromatin.</title>
        <authorList>
            <person name="Smith C.D."/>
            <person name="Shu S."/>
            <person name="Mungall C.J."/>
            <person name="Karpen G.H."/>
        </authorList>
    </citation>
    <scope>NUCLEOTIDE SEQUENCE [LARGE SCALE GENOMIC DNA]</scope>
    <source>
        <strain evidence="18">Berkeley</strain>
    </source>
</reference>
<dbReference type="SUPFAM" id="SSF57903">
    <property type="entry name" value="FYVE/PHD zinc finger"/>
    <property type="match status" value="1"/>
</dbReference>
<keyword evidence="6" id="KW-0833">Ubl conjugation pathway</keyword>
<dbReference type="Gene3D" id="3.30.40.10">
    <property type="entry name" value="Zinc/RING finger domain, C3HC4 (zinc finger)"/>
    <property type="match status" value="2"/>
</dbReference>
<protein>
    <submittedName>
        <fullName evidence="13">LD43541p</fullName>
    </submittedName>
    <submittedName>
        <fullName evidence="14">MIP09633p</fullName>
    </submittedName>
    <submittedName>
        <fullName evidence="12">PHD finger protein 7, isoform A</fullName>
    </submittedName>
    <submittedName>
        <fullName evidence="15">PHD finger protein 7, isoform B</fullName>
    </submittedName>
    <submittedName>
        <fullName evidence="16">PHD finger protein 7, isoform C</fullName>
    </submittedName>
</protein>
<feature type="compositionally biased region" description="Polar residues" evidence="9">
    <location>
        <begin position="404"/>
        <end position="417"/>
    </location>
</feature>
<dbReference type="InterPro" id="IPR011011">
    <property type="entry name" value="Znf_FYVE_PHD"/>
</dbReference>
<dbReference type="GeneID" id="33015"/>
<dbReference type="GO" id="GO:0019100">
    <property type="term" value="P:male germ-line sex determination"/>
    <property type="evidence" value="ECO:0000315"/>
    <property type="project" value="FlyBase"/>
</dbReference>
<evidence type="ECO:0000256" key="1">
    <source>
        <dbReference type="ARBA" id="ARBA00004123"/>
    </source>
</evidence>
<evidence type="ECO:0000256" key="8">
    <source>
        <dbReference type="PROSITE-ProRule" id="PRU00175"/>
    </source>
</evidence>
<dbReference type="RefSeq" id="NP_001259741.1">
    <property type="nucleotide sequence ID" value="NM_001272812.1"/>
</dbReference>
<dbReference type="EMBL" id="AY051970">
    <property type="protein sequence ID" value="AAK93394.1"/>
    <property type="molecule type" value="mRNA"/>
</dbReference>
<reference evidence="14" key="11">
    <citation type="submission" date="2009-04" db="EMBL/GenBank/DDBJ databases">
        <authorList>
            <person name="Carlson J."/>
            <person name="Booth B."/>
            <person name="Frise E."/>
            <person name="Sandler J."/>
            <person name="Wan K."/>
            <person name="Yu C."/>
            <person name="Celniker S."/>
        </authorList>
    </citation>
    <scope>NUCLEOTIDE SEQUENCE</scope>
</reference>
<dbReference type="GO" id="GO:0005700">
    <property type="term" value="C:polytene chromosome"/>
    <property type="evidence" value="ECO:0000314"/>
    <property type="project" value="FlyBase"/>
</dbReference>
<dbReference type="STRING" id="7227.FBpp0305727"/>
<reference evidence="12 18" key="6">
    <citation type="journal article" date="2002" name="Genome Biol.">
        <title>Heterochromatic sequences in a Drosophila whole-genome shotgun assembly.</title>
        <authorList>
            <person name="Hoskins R.A."/>
            <person name="Smith C.D."/>
            <person name="Carlson J.W."/>
            <person name="Carvalho A.B."/>
            <person name="Halpern A."/>
            <person name="Kaminker J.S."/>
            <person name="Kennedy C."/>
            <person name="Mungall C.J."/>
            <person name="Sullivan B.A."/>
            <person name="Sutton G.G."/>
            <person name="Yasuhara J.C."/>
            <person name="Wakimoto B.T."/>
            <person name="Myers E.W."/>
            <person name="Celniker S.E."/>
            <person name="Rubin G.M."/>
            <person name="Karpen G.H."/>
        </authorList>
    </citation>
    <scope>NUCLEOTIDE SEQUENCE [LARGE SCALE GENOMIC DNA]</scope>
    <source>
        <strain evidence="18">Berkeley</strain>
    </source>
</reference>
<evidence type="ECO:0000256" key="6">
    <source>
        <dbReference type="ARBA" id="ARBA00022786"/>
    </source>
</evidence>
<dbReference type="RefSeq" id="NP_608374.1">
    <property type="nucleotide sequence ID" value="NM_134530.3"/>
</dbReference>
<dbReference type="GO" id="GO:0010628">
    <property type="term" value="P:positive regulation of gene expression"/>
    <property type="evidence" value="ECO:0000315"/>
    <property type="project" value="FlyBase"/>
</dbReference>
<dbReference type="GO" id="GO:0005634">
    <property type="term" value="C:nucleus"/>
    <property type="evidence" value="ECO:0000318"/>
    <property type="project" value="GO_Central"/>
</dbReference>
<reference evidence="18" key="4">
    <citation type="journal article" date="2002" name="Genome Biol.">
        <title>Annotation of the Drosophila melanogaster euchromatic genome: a systematic review.</title>
        <authorList>
            <person name="Misra S."/>
            <person name="Crosby M.A."/>
            <person name="Mungall C.J."/>
            <person name="Matthews B.B."/>
            <person name="Campbell K.S."/>
            <person name="Hradecky P."/>
            <person name="Huang Y."/>
            <person name="Kaminker J.S."/>
            <person name="Millburn G.H."/>
            <person name="Prochnik S.E."/>
            <person name="Smith C.D."/>
            <person name="Tupy J.L."/>
            <person name="Whitfied E.J."/>
            <person name="Bayraktaroglu L."/>
            <person name="Berman B.P."/>
            <person name="Bettencourt B.R."/>
            <person name="Celniker S.E."/>
            <person name="de Grey A.D."/>
            <person name="Drysdale R.A."/>
            <person name="Harris N.L."/>
            <person name="Richter J."/>
            <person name="Russo S."/>
            <person name="Schroeder A.J."/>
            <person name="Shu S.Q."/>
            <person name="Stapleton M."/>
            <person name="Yamada C."/>
            <person name="Ashburner M."/>
            <person name="Gelbart W.M."/>
            <person name="Rubin G.M."/>
            <person name="Lewis S.E."/>
        </authorList>
    </citation>
    <scope>GENOME REANNOTATION</scope>
    <source>
        <strain evidence="18">Berkeley</strain>
    </source>
</reference>
<dbReference type="EMBL" id="BT081966">
    <property type="protein sequence ID" value="ACO52097.1"/>
    <property type="molecule type" value="mRNA"/>
</dbReference>
<dbReference type="GO" id="GO:0048136">
    <property type="term" value="P:male germ-line cyst formation"/>
    <property type="evidence" value="ECO:0000315"/>
    <property type="project" value="FlyBase"/>
</dbReference>
<dbReference type="UCSC" id="CG9576-RA">
    <property type="organism name" value="d. melanogaster"/>
</dbReference>
<reference evidence="12" key="16">
    <citation type="submission" date="2024-06" db="EMBL/GenBank/DDBJ databases">
        <title>Drosophila melanogaster release 4 sequence.</title>
        <authorList>
            <consortium name="Berkeley Drosophila Genome Project"/>
            <person name="Celniker S."/>
            <person name="Carlson J."/>
            <person name="Wan K."/>
            <person name="Pfeiffer B."/>
            <person name="Frise E."/>
            <person name="George R."/>
            <person name="Hoskins R."/>
            <person name="Stapleton M."/>
            <person name="Pacleb J."/>
            <person name="Park S."/>
            <person name="Svirskas R."/>
            <person name="Smith E."/>
            <person name="Yu C."/>
            <person name="Rubin G."/>
        </authorList>
    </citation>
    <scope>NUCLEOTIDE SEQUENCE</scope>
</reference>
<dbReference type="eggNOG" id="KOG1084">
    <property type="taxonomic scope" value="Eukaryota"/>
</dbReference>
<reference evidence="12" key="14">
    <citation type="journal article" date="2015" name="Genome Res.">
        <title>The Release 6 reference sequence of the Drosophila melanogaster genome.</title>
        <authorList>
            <person name="Hoskins R.A."/>
            <person name="Carlson J.W."/>
            <person name="Wan K.H."/>
            <person name="Park S."/>
            <person name="Mendez I."/>
            <person name="Galle S.E."/>
            <person name="Booth B.W."/>
            <person name="Pfeiffer B.D."/>
            <person name="George R.A."/>
            <person name="Svirskas R."/>
            <person name="Krzywinski M."/>
            <person name="Schein J."/>
            <person name="Accardo M.C."/>
            <person name="Damia E."/>
            <person name="Messina G."/>
            <person name="Mendez-Lago M."/>
            <person name="de Pablos B."/>
            <person name="Demakova O.V."/>
            <person name="Andreyeva E.N."/>
            <person name="Boldyreva L.V."/>
            <person name="Marra M."/>
            <person name="Carvalho A.B."/>
            <person name="Dimitri P."/>
            <person name="Villasante A."/>
            <person name="Zhimulev I.F."/>
            <person name="Rubin G.M."/>
            <person name="Karpen G.H."/>
            <person name="Celniker S.E."/>
        </authorList>
    </citation>
    <scope>NUCLEOTIDE SEQUENCE</scope>
</reference>
<organism evidence="12 18">
    <name type="scientific">Drosophila melanogaster</name>
    <name type="common">Fruit fly</name>
    <dbReference type="NCBI Taxonomy" id="7227"/>
    <lineage>
        <taxon>Eukaryota</taxon>
        <taxon>Metazoa</taxon>
        <taxon>Ecdysozoa</taxon>
        <taxon>Arthropoda</taxon>
        <taxon>Hexapoda</taxon>
        <taxon>Insecta</taxon>
        <taxon>Pterygota</taxon>
        <taxon>Neoptera</taxon>
        <taxon>Endopterygota</taxon>
        <taxon>Diptera</taxon>
        <taxon>Brachycera</taxon>
        <taxon>Muscomorpha</taxon>
        <taxon>Ephydroidea</taxon>
        <taxon>Drosophilidae</taxon>
        <taxon>Drosophila</taxon>
        <taxon>Sophophora</taxon>
    </lineage>
</organism>
<dbReference type="PANTHER" id="PTHR12420:SF42">
    <property type="entry name" value="G2_M PHASE-SPECIFIC E3 UBIQUITIN-PROTEIN LIGASE"/>
    <property type="match status" value="1"/>
</dbReference>
<feature type="region of interest" description="Disordered" evidence="9">
    <location>
        <begin position="386"/>
        <end position="494"/>
    </location>
</feature>
<comment type="subcellular location">
    <subcellularLocation>
        <location evidence="1">Nucleus</location>
    </subcellularLocation>
</comment>
<dbReference type="PRO" id="PR:Q9W5W9"/>
<evidence type="ECO:0000256" key="9">
    <source>
        <dbReference type="SAM" id="MobiDB-lite"/>
    </source>
</evidence>
<dbReference type="PANTHER" id="PTHR12420">
    <property type="entry name" value="PHD FINGER PROTEIN"/>
    <property type="match status" value="1"/>
</dbReference>
<dbReference type="FunCoup" id="Q9W5W9">
    <property type="interactions" value="258"/>
</dbReference>
<dbReference type="GO" id="GO:0042393">
    <property type="term" value="F:histone binding"/>
    <property type="evidence" value="ECO:0000353"/>
    <property type="project" value="FlyBase"/>
</dbReference>
<keyword evidence="5 8" id="KW-0863">Zinc-finger</keyword>
<feature type="compositionally biased region" description="Acidic residues" evidence="9">
    <location>
        <begin position="435"/>
        <end position="446"/>
    </location>
</feature>
<reference evidence="12" key="12">
    <citation type="journal article" date="2015" name="G3 (Bethesda)">
        <title>Gene Model Annotations for Drosophila melanogaster: Impact of High-Throughput Data.</title>
        <authorList>
            <consortium name="FlyBase Consortium"/>
            <person name="Matthews B.B."/>
            <person name="Dos Santos G."/>
            <person name="Crosby M.A."/>
            <person name="Emmert D.B."/>
            <person name="St Pierre S.E."/>
            <person name="Gramates L.S."/>
            <person name="Zhou P."/>
            <person name="Schroeder A.J."/>
            <person name="Falls K."/>
            <person name="Strelets V."/>
            <person name="Russo S.M."/>
            <person name="Gelbart W.M."/>
            <person name="null"/>
        </authorList>
    </citation>
    <scope>NUCLEOTIDE SEQUENCE</scope>
</reference>
<sequence length="520" mass="57742">MVQICVLCLSGERDELIFGTVHVEGNMMVHRNCLYLSSNLIQRGEKKLSIMNFLKEDIEAEVNRCRLLKCCYCRRLGANIWCCKSGCRRTFHTKCGVDNLAQNQFCDTYNSFCHQHVLVPRNRPVFKNDEECLLCAEDVVAKGERFSVVTCLYAPCCRNGWFHRRCLQRYANSSGYFFKCPLCNNTDVFRRVAYMGIAVLDQDASWETEPDAFAGQYRRDVNCTAALCVAVSGRADTSAMLLYCTSCGANPSHYLCTLKTLQNYVCKVCSAVSPEAVPVAESDSDDAGSMDDSAEAPRPGHLNGDQIQEKLSPSHWDDFGSSDDDAVFQRAFDTKVQSRVVTLSDDQPSTSAGARALADRGTRTFESQGTQTTFLSSVVTSFRSATATATSSTSTSTSTSASTLDNQENTEPSTSNGRRPWRPRYVSPPRHVSDSDDDSDEYDSDEYESKRRQLTPTAAAPSNGRRLLGSISPEPSTPAPRVLRRRTLANRPSSLANMDISCVANRTRHRLSNHMASRKD</sequence>
<evidence type="ECO:0000256" key="3">
    <source>
        <dbReference type="ARBA" id="ARBA00022679"/>
    </source>
</evidence>
<reference evidence="12" key="15">
    <citation type="submission" date="2023-12" db="EMBL/GenBank/DDBJ databases">
        <authorList>
            <consortium name="FlyBase"/>
        </authorList>
    </citation>
    <scope>NUCLEOTIDE SEQUENCE</scope>
</reference>
<evidence type="ECO:0000313" key="14">
    <source>
        <dbReference type="EMBL" id="ACO52097.1"/>
    </source>
</evidence>
<gene>
    <name evidence="12 17" type="primary">Phf7</name>
    <name evidence="14" type="synonym">CG9576-RA</name>
    <name evidence="12" type="synonym">Dmel\CG9576</name>
    <name evidence="12" type="synonym">dPhf7</name>
    <name evidence="12" type="synonym">PHF7</name>
    <name evidence="12" type="synonym">phf7</name>
    <name evidence="12 17" type="ORF">CG9576</name>
    <name evidence="12" type="ORF">Dmel_CG9576</name>
</gene>
<reference evidence="12" key="13">
    <citation type="journal article" date="2015" name="G3 (Bethesda)">
        <title>Gene Model Annotations for Drosophila melanogaster: The Rule-Benders.</title>
        <authorList>
            <consortium name="FlyBase Consortium"/>
            <person name="Crosby M.A."/>
            <person name="Gramates L.S."/>
            <person name="Dos Santos G."/>
            <person name="Matthews B.B."/>
            <person name="St Pierre S.E."/>
            <person name="Zhou P."/>
            <person name="Schroeder A.J."/>
            <person name="Falls K."/>
            <person name="Emmert D.B."/>
            <person name="Russo S.M."/>
            <person name="Gelbart W.M."/>
            <person name="null"/>
        </authorList>
    </citation>
    <scope>NUCLEOTIDE SEQUENCE</scope>
</reference>
<reference evidence="12" key="8">
    <citation type="submission" date="2006-08" db="EMBL/GenBank/DDBJ databases">
        <authorList>
            <person name="Celniker S."/>
            <person name="Carlson J."/>
            <person name="Wan K."/>
            <person name="Frise E."/>
            <person name="Hoskins R."/>
            <person name="Park S."/>
            <person name="Svirskas R."/>
            <person name="Rubin G."/>
        </authorList>
    </citation>
    <scope>NUCLEOTIDE SEQUENCE</scope>
</reference>
<accession>Q9W5W9</accession>
<keyword evidence="3" id="KW-0808">Transferase</keyword>
<dbReference type="AlphaFoldDB" id="Q9W5W9"/>
<dbReference type="EMBL" id="AE014298">
    <property type="protein sequence ID" value="AGB95580.1"/>
    <property type="molecule type" value="Genomic_DNA"/>
</dbReference>
<dbReference type="BioGRID-ORCS" id="33015">
    <property type="hits" value="0 hits in 3 CRISPR screens"/>
</dbReference>